<sequence>MSSIGPTSDASVLVRDATGDDLPAMAAIYDEQVRTSVATFDTEPRGAAYLSEKVAATDEGNVVLVACADDALLGYAYSGPFRPRPAYDGTKEVSVYLAEGARGQGLGRTLYAALLARLDAAPGVHTQVAVIALPNDASVALHLSCGFERVGVLREVGHKFGRYVDTAWYQRMSPHD</sequence>
<dbReference type="PANTHER" id="PTHR43072">
    <property type="entry name" value="N-ACETYLTRANSFERASE"/>
    <property type="match status" value="1"/>
</dbReference>
<dbReference type="AlphaFoldDB" id="A0A852WHQ2"/>
<dbReference type="InterPro" id="IPR000182">
    <property type="entry name" value="GNAT_dom"/>
</dbReference>
<evidence type="ECO:0000256" key="1">
    <source>
        <dbReference type="ARBA" id="ARBA00022679"/>
    </source>
</evidence>
<dbReference type="GO" id="GO:0102971">
    <property type="term" value="F:phosphinothricin N-acetyltransferase activity"/>
    <property type="evidence" value="ECO:0007669"/>
    <property type="project" value="UniProtKB-EC"/>
</dbReference>
<proteinExistence type="predicted"/>
<dbReference type="SUPFAM" id="SSF55729">
    <property type="entry name" value="Acyl-CoA N-acyltransferases (Nat)"/>
    <property type="match status" value="1"/>
</dbReference>
<evidence type="ECO:0000313" key="5">
    <source>
        <dbReference type="Proteomes" id="UP000573599"/>
    </source>
</evidence>
<comment type="caution">
    <text evidence="4">The sequence shown here is derived from an EMBL/GenBank/DDBJ whole genome shotgun (WGS) entry which is preliminary data.</text>
</comment>
<dbReference type="EC" id="2.3.1.183" evidence="4"/>
<dbReference type="EMBL" id="JACCAB010000001">
    <property type="protein sequence ID" value="NYG05795.1"/>
    <property type="molecule type" value="Genomic_DNA"/>
</dbReference>
<dbReference type="Pfam" id="PF13420">
    <property type="entry name" value="Acetyltransf_4"/>
    <property type="match status" value="1"/>
</dbReference>
<evidence type="ECO:0000259" key="3">
    <source>
        <dbReference type="PROSITE" id="PS51186"/>
    </source>
</evidence>
<dbReference type="RefSeq" id="WP_179420370.1">
    <property type="nucleotide sequence ID" value="NZ_JACCAB010000001.1"/>
</dbReference>
<dbReference type="PANTHER" id="PTHR43072:SF23">
    <property type="entry name" value="UPF0039 PROTEIN C11D3.02C"/>
    <property type="match status" value="1"/>
</dbReference>
<evidence type="ECO:0000256" key="2">
    <source>
        <dbReference type="ARBA" id="ARBA00023315"/>
    </source>
</evidence>
<reference evidence="4 5" key="1">
    <citation type="submission" date="2020-07" db="EMBL/GenBank/DDBJ databases">
        <title>Sequencing the genomes of 1000 actinobacteria strains.</title>
        <authorList>
            <person name="Klenk H.-P."/>
        </authorList>
    </citation>
    <scope>NUCLEOTIDE SEQUENCE [LARGE SCALE GENOMIC DNA]</scope>
    <source>
        <strain evidence="4 5">DSM 23987</strain>
    </source>
</reference>
<feature type="domain" description="N-acetyltransferase" evidence="3">
    <location>
        <begin position="12"/>
        <end position="173"/>
    </location>
</feature>
<protein>
    <submittedName>
        <fullName evidence="4">Phosphinothricin acetyltransferase</fullName>
        <ecNumber evidence="4">2.3.1.183</ecNumber>
    </submittedName>
</protein>
<accession>A0A852WHQ2</accession>
<dbReference type="PROSITE" id="PS51186">
    <property type="entry name" value="GNAT"/>
    <property type="match status" value="1"/>
</dbReference>
<keyword evidence="2 4" id="KW-0012">Acyltransferase</keyword>
<dbReference type="Gene3D" id="3.40.630.30">
    <property type="match status" value="1"/>
</dbReference>
<evidence type="ECO:0000313" key="4">
    <source>
        <dbReference type="EMBL" id="NYG05795.1"/>
    </source>
</evidence>
<gene>
    <name evidence="4" type="ORF">BJ986_000282</name>
</gene>
<dbReference type="InterPro" id="IPR016181">
    <property type="entry name" value="Acyl_CoA_acyltransferase"/>
</dbReference>
<name>A0A852WHQ2_9MICO</name>
<keyword evidence="5" id="KW-1185">Reference proteome</keyword>
<dbReference type="Proteomes" id="UP000573599">
    <property type="component" value="Unassembled WGS sequence"/>
</dbReference>
<organism evidence="4 5">
    <name type="scientific">Pedococcus badiiscoriae</name>
    <dbReference type="NCBI Taxonomy" id="642776"/>
    <lineage>
        <taxon>Bacteria</taxon>
        <taxon>Bacillati</taxon>
        <taxon>Actinomycetota</taxon>
        <taxon>Actinomycetes</taxon>
        <taxon>Micrococcales</taxon>
        <taxon>Intrasporangiaceae</taxon>
        <taxon>Pedococcus</taxon>
    </lineage>
</organism>
<keyword evidence="1 4" id="KW-0808">Transferase</keyword>